<dbReference type="Gene3D" id="3.40.50.1390">
    <property type="entry name" value="Resolvase, N-terminal catalytic domain"/>
    <property type="match status" value="1"/>
</dbReference>
<feature type="domain" description="Resolvase/invertase-type recombinase catalytic" evidence="2">
    <location>
        <begin position="15"/>
        <end position="170"/>
    </location>
</feature>
<dbReference type="PANTHER" id="PTHR30461:SF25">
    <property type="entry name" value="RESOLVASE-RELATED"/>
    <property type="match status" value="1"/>
</dbReference>
<proteinExistence type="predicted"/>
<dbReference type="InterPro" id="IPR050639">
    <property type="entry name" value="SSR_resolvase"/>
</dbReference>
<sequence>MNICGCSSCSAKNDFIRTFLRASTDDQNASRACESLISFTEEKGARIASWYIENASGTNVNRTELARLIDDSQPGDILLVEQVDRLTRLTKGDWDRLKGAIQSAGLRVVSLDLPTSHTALTVNANDDFTGRMIDAVNAMLLDMLAAVARKDYEDRRRRQAEGITKAKEQGRYKGRPVDEQKHRRIVELRAQGFSVRKTADIIGCGISTVQRADKRASVG</sequence>
<dbReference type="EMBL" id="FPBP01000011">
    <property type="protein sequence ID" value="SFU86184.1"/>
    <property type="molecule type" value="Genomic_DNA"/>
</dbReference>
<dbReference type="InterPro" id="IPR036162">
    <property type="entry name" value="Resolvase-like_N_sf"/>
</dbReference>
<dbReference type="PROSITE" id="PS51736">
    <property type="entry name" value="RECOMBINASES_3"/>
    <property type="match status" value="1"/>
</dbReference>
<accession>A0A1I7JLY0</accession>
<evidence type="ECO:0000256" key="1">
    <source>
        <dbReference type="SAM" id="MobiDB-lite"/>
    </source>
</evidence>
<dbReference type="GO" id="GO:0003677">
    <property type="term" value="F:DNA binding"/>
    <property type="evidence" value="ECO:0007669"/>
    <property type="project" value="InterPro"/>
</dbReference>
<dbReference type="STRING" id="463301.SAMN04487955_11159"/>
<dbReference type="GO" id="GO:0000150">
    <property type="term" value="F:DNA strand exchange activity"/>
    <property type="evidence" value="ECO:0007669"/>
    <property type="project" value="InterPro"/>
</dbReference>
<dbReference type="Proteomes" id="UP000198693">
    <property type="component" value="Unassembled WGS sequence"/>
</dbReference>
<evidence type="ECO:0000313" key="3">
    <source>
        <dbReference type="EMBL" id="SFU86184.1"/>
    </source>
</evidence>
<dbReference type="Pfam" id="PF00239">
    <property type="entry name" value="Resolvase"/>
    <property type="match status" value="1"/>
</dbReference>
<dbReference type="RefSeq" id="WP_089796759.1">
    <property type="nucleotide sequence ID" value="NZ_FPBP01000011.1"/>
</dbReference>
<dbReference type="OrthoDB" id="9786476at2"/>
<dbReference type="SMART" id="SM00857">
    <property type="entry name" value="Resolvase"/>
    <property type="match status" value="1"/>
</dbReference>
<name>A0A1I7JLY0_9GAMM</name>
<organism evidence="3 4">
    <name type="scientific">Halomonas korlensis</name>
    <dbReference type="NCBI Taxonomy" id="463301"/>
    <lineage>
        <taxon>Bacteria</taxon>
        <taxon>Pseudomonadati</taxon>
        <taxon>Pseudomonadota</taxon>
        <taxon>Gammaproteobacteria</taxon>
        <taxon>Oceanospirillales</taxon>
        <taxon>Halomonadaceae</taxon>
        <taxon>Halomonas</taxon>
    </lineage>
</organism>
<feature type="region of interest" description="Disordered" evidence="1">
    <location>
        <begin position="156"/>
        <end position="178"/>
    </location>
</feature>
<dbReference type="FunFam" id="3.40.50.1390:FF:000010">
    <property type="entry name" value="Recombinase resolvase family"/>
    <property type="match status" value="1"/>
</dbReference>
<dbReference type="AlphaFoldDB" id="A0A1I7JLY0"/>
<keyword evidence="4" id="KW-1185">Reference proteome</keyword>
<gene>
    <name evidence="3" type="ORF">SAMN04487955_11159</name>
</gene>
<dbReference type="CDD" id="cd03767">
    <property type="entry name" value="SR_Res_par"/>
    <property type="match status" value="1"/>
</dbReference>
<dbReference type="InterPro" id="IPR006119">
    <property type="entry name" value="Resolv_N"/>
</dbReference>
<reference evidence="4" key="1">
    <citation type="submission" date="2016-10" db="EMBL/GenBank/DDBJ databases">
        <authorList>
            <person name="Varghese N."/>
            <person name="Submissions S."/>
        </authorList>
    </citation>
    <scope>NUCLEOTIDE SEQUENCE [LARGE SCALE GENOMIC DNA]</scope>
    <source>
        <strain evidence="4">CGMCC 1.6981</strain>
    </source>
</reference>
<dbReference type="PANTHER" id="PTHR30461">
    <property type="entry name" value="DNA-INVERTASE FROM LAMBDOID PROPHAGE"/>
    <property type="match status" value="1"/>
</dbReference>
<dbReference type="SUPFAM" id="SSF53041">
    <property type="entry name" value="Resolvase-like"/>
    <property type="match status" value="1"/>
</dbReference>
<evidence type="ECO:0000313" key="4">
    <source>
        <dbReference type="Proteomes" id="UP000198693"/>
    </source>
</evidence>
<evidence type="ECO:0000259" key="2">
    <source>
        <dbReference type="PROSITE" id="PS51736"/>
    </source>
</evidence>
<protein>
    <submittedName>
        <fullName evidence="3">Site-specific DNA recombinase</fullName>
    </submittedName>
</protein>